<dbReference type="Proteomes" id="UP000515856">
    <property type="component" value="Chromosome"/>
</dbReference>
<organism evidence="1 2">
    <name type="scientific">[Eubacterium] hominis</name>
    <dbReference type="NCBI Taxonomy" id="2764325"/>
    <lineage>
        <taxon>Bacteria</taxon>
        <taxon>Bacillati</taxon>
        <taxon>Bacillota</taxon>
        <taxon>Erysipelotrichia</taxon>
        <taxon>Erysipelotrichales</taxon>
        <taxon>Erysipelotrichaceae</taxon>
        <taxon>Amedibacillus</taxon>
    </lineage>
</organism>
<sequence>MTKEETRDVLRVIRASYPHSFNKMSVDDKKDLLAVWSDMFVNDDPMLVMTAVKSYIRSNPSQFAPSVGQIVDLMSKLSNPNTIDADTAWNIVYKALSNSGYQAKEEFAKLPPEVQAGVGSPDQLRTWALMDVSEVQTVVMSMFKKGYSTRIKEKREFDKLPDNAKNLISGLTDSKKLTNG</sequence>
<dbReference type="AlphaFoldDB" id="A0A7G9GLS8"/>
<keyword evidence="2" id="KW-1185">Reference proteome</keyword>
<dbReference type="EMBL" id="CP060636">
    <property type="protein sequence ID" value="QNM11760.1"/>
    <property type="molecule type" value="Genomic_DNA"/>
</dbReference>
<dbReference type="Gene3D" id="1.10.8.200">
    <property type="entry name" value="Replisome organizer (g39p helicase loader/inhibitor protein)"/>
    <property type="match status" value="1"/>
</dbReference>
<gene>
    <name evidence="1" type="ORF">H9Q80_16155</name>
</gene>
<evidence type="ECO:0008006" key="3">
    <source>
        <dbReference type="Google" id="ProtNLM"/>
    </source>
</evidence>
<evidence type="ECO:0000313" key="2">
    <source>
        <dbReference type="Proteomes" id="UP000515856"/>
    </source>
</evidence>
<dbReference type="RefSeq" id="WP_117452100.1">
    <property type="nucleotide sequence ID" value="NZ_CP060636.1"/>
</dbReference>
<evidence type="ECO:0000313" key="1">
    <source>
        <dbReference type="EMBL" id="QNM11760.1"/>
    </source>
</evidence>
<protein>
    <recommendedName>
        <fullName evidence="3">Replicative helicase inhibitor G39P N-terminal domain-containing protein</fullName>
    </recommendedName>
</protein>
<dbReference type="KEGG" id="ehn:H9Q80_16155"/>
<name>A0A7G9GLS8_9FIRM</name>
<accession>A0A7G9GLS8</accession>
<proteinExistence type="predicted"/>
<reference evidence="1 2" key="1">
    <citation type="submission" date="2020-08" db="EMBL/GenBank/DDBJ databases">
        <authorList>
            <person name="Liu C."/>
            <person name="Sun Q."/>
        </authorList>
    </citation>
    <scope>NUCLEOTIDE SEQUENCE [LARGE SCALE GENOMIC DNA]</scope>
    <source>
        <strain evidence="1 2">NSJ-61</strain>
    </source>
</reference>